<dbReference type="AlphaFoldDB" id="A0A9N9WDL6"/>
<accession>A0A9N9WDL6</accession>
<sequence length="482" mass="55254">MSEAPPTRVTSIYLLGWSQNNLMNPHEKAEEKSEAETTVGAVEESTAGDAAGDATTEAAEGLLLSITQNADTSEQQNKEILKALKILESVINKNVTDEITVKPVLKDDILNFIHNLNPHLLTRPAVDDNNDNTSPLLQSREIIENNTKKNEEEEHRRFSIWLQNVFSDKAYDNKGINRFTLEKLIEHENKSPIDEGSEEMPESRRLMNWFRYIFQTPNRATTTPTRTDQKSNIDLNITDIKEKTQKNINQNNLTDVLDHLNHILTKINKNLEDHNSITKNDKGFIVLNIPTDLPFLTNTQDTNLTSRRKRELNNTIEKVVDSKNDRKTEADDYKNDTVSNTRRSFDSSNGFKIYQPHEVVGNENVNDYDKSVDVAKELKGNLISIVTDAFKDIKQKIGPIKTIKDKYLSDDMFIIGYIVACIDTLEITLTKLMAEMESKEQFWNEKQLMELFNKLNTSNKVIGRLMDSLHKYMMRLDSNYVI</sequence>
<dbReference type="OrthoDB" id="7386281at2759"/>
<organism evidence="2 3">
    <name type="scientific">Diatraea saccharalis</name>
    <name type="common">sugarcane borer</name>
    <dbReference type="NCBI Taxonomy" id="40085"/>
    <lineage>
        <taxon>Eukaryota</taxon>
        <taxon>Metazoa</taxon>
        <taxon>Ecdysozoa</taxon>
        <taxon>Arthropoda</taxon>
        <taxon>Hexapoda</taxon>
        <taxon>Insecta</taxon>
        <taxon>Pterygota</taxon>
        <taxon>Neoptera</taxon>
        <taxon>Endopterygota</taxon>
        <taxon>Lepidoptera</taxon>
        <taxon>Glossata</taxon>
        <taxon>Ditrysia</taxon>
        <taxon>Pyraloidea</taxon>
        <taxon>Crambidae</taxon>
        <taxon>Crambinae</taxon>
        <taxon>Diatraea</taxon>
    </lineage>
</organism>
<gene>
    <name evidence="2" type="ORF">DIATSA_LOCUS8158</name>
</gene>
<feature type="region of interest" description="Disordered" evidence="1">
    <location>
        <begin position="25"/>
        <end position="54"/>
    </location>
</feature>
<protein>
    <submittedName>
        <fullName evidence="2">Uncharacterized protein</fullName>
    </submittedName>
</protein>
<keyword evidence="3" id="KW-1185">Reference proteome</keyword>
<name>A0A9N9WDL6_9NEOP</name>
<reference evidence="2" key="1">
    <citation type="submission" date="2021-12" db="EMBL/GenBank/DDBJ databases">
        <authorList>
            <person name="King R."/>
        </authorList>
    </citation>
    <scope>NUCLEOTIDE SEQUENCE</scope>
</reference>
<dbReference type="Proteomes" id="UP001153714">
    <property type="component" value="Chromosome 22"/>
</dbReference>
<reference evidence="2" key="2">
    <citation type="submission" date="2022-10" db="EMBL/GenBank/DDBJ databases">
        <authorList>
            <consortium name="ENA_rothamsted_submissions"/>
            <consortium name="culmorum"/>
            <person name="King R."/>
        </authorList>
    </citation>
    <scope>NUCLEOTIDE SEQUENCE</scope>
</reference>
<dbReference type="EMBL" id="OU893353">
    <property type="protein sequence ID" value="CAG9790492.1"/>
    <property type="molecule type" value="Genomic_DNA"/>
</dbReference>
<feature type="compositionally biased region" description="Basic and acidic residues" evidence="1">
    <location>
        <begin position="25"/>
        <end position="35"/>
    </location>
</feature>
<evidence type="ECO:0000313" key="2">
    <source>
        <dbReference type="EMBL" id="CAG9790492.1"/>
    </source>
</evidence>
<proteinExistence type="predicted"/>
<evidence type="ECO:0000256" key="1">
    <source>
        <dbReference type="SAM" id="MobiDB-lite"/>
    </source>
</evidence>
<evidence type="ECO:0000313" key="3">
    <source>
        <dbReference type="Proteomes" id="UP001153714"/>
    </source>
</evidence>